<proteinExistence type="predicted"/>
<keyword evidence="2" id="KW-1185">Reference proteome</keyword>
<dbReference type="Proteomes" id="UP001432027">
    <property type="component" value="Unassembled WGS sequence"/>
</dbReference>
<evidence type="ECO:0000313" key="2">
    <source>
        <dbReference type="Proteomes" id="UP001432027"/>
    </source>
</evidence>
<gene>
    <name evidence="1" type="ORF">PENTCL1PPCAC_19162</name>
</gene>
<name>A0AAV5TRC4_9BILA</name>
<dbReference type="AlphaFoldDB" id="A0AAV5TRC4"/>
<accession>A0AAV5TRC4</accession>
<reference evidence="1" key="1">
    <citation type="submission" date="2023-10" db="EMBL/GenBank/DDBJ databases">
        <title>Genome assembly of Pristionchus species.</title>
        <authorList>
            <person name="Yoshida K."/>
            <person name="Sommer R.J."/>
        </authorList>
    </citation>
    <scope>NUCLEOTIDE SEQUENCE</scope>
    <source>
        <strain evidence="1">RS0144</strain>
    </source>
</reference>
<dbReference type="EMBL" id="BTSX01000004">
    <property type="protein sequence ID" value="GMS96987.1"/>
    <property type="molecule type" value="Genomic_DNA"/>
</dbReference>
<evidence type="ECO:0000313" key="1">
    <source>
        <dbReference type="EMBL" id="GMS96987.1"/>
    </source>
</evidence>
<organism evidence="1 2">
    <name type="scientific">Pristionchus entomophagus</name>
    <dbReference type="NCBI Taxonomy" id="358040"/>
    <lineage>
        <taxon>Eukaryota</taxon>
        <taxon>Metazoa</taxon>
        <taxon>Ecdysozoa</taxon>
        <taxon>Nematoda</taxon>
        <taxon>Chromadorea</taxon>
        <taxon>Rhabditida</taxon>
        <taxon>Rhabditina</taxon>
        <taxon>Diplogasteromorpha</taxon>
        <taxon>Diplogasteroidea</taxon>
        <taxon>Neodiplogasteridae</taxon>
        <taxon>Pristionchus</taxon>
    </lineage>
</organism>
<feature type="non-terminal residue" evidence="1">
    <location>
        <position position="1"/>
    </location>
</feature>
<comment type="caution">
    <text evidence="1">The sequence shown here is derived from an EMBL/GenBank/DDBJ whole genome shotgun (WGS) entry which is preliminary data.</text>
</comment>
<sequence length="71" mass="8158">LLIGIGLMFTGFIMIPLLDCYEKMADKRDRQEALIVHDDCIAPPVCHAIANEQKVEVADWKDYFARDNTFE</sequence>
<protein>
    <submittedName>
        <fullName evidence="1">Uncharacterized protein</fullName>
    </submittedName>
</protein>